<dbReference type="EMBL" id="DS268109">
    <property type="protein sequence ID" value="KMM65399.1"/>
    <property type="molecule type" value="Genomic_DNA"/>
</dbReference>
<dbReference type="InterPro" id="IPR013859">
    <property type="entry name" value="Ssr4_N"/>
</dbReference>
<sequence>MSRQNPAARMQDPAGGVPQQLLPHMHLVSSYRYPSMANLTMETAVEYLLSAPKVVRELQPMHWMFLDAPPDGTVMLVWQPLNHLGTNFASDGYVWGDAEQVYTTESRGYTVEMWLHRCGYHPPHETVATHARRRFRLTPAKTPNPNLPPPDPSLWIVHYAKAPSIDQIPVTHIAVPPAIHNILAQRRFLQSQGQLARKEFMLHDRNTWPTISLPPQVGQQPYAQPSPYAQPYMARHQQAPFFQHPPGANMPPGQVKTPRGHRATASAAMAAAALPDFSLEDEEVSTGDFLDNITPREISRLRYRHNHEWMEEIFDSPYRINQILPVDLGLGRKGELESLTKGYLEAPAGPSPGAESDATVSKMEPEKMEEFTNAVTKRVADVTAEIEALKRRHARRLEKINRLSVLKEGEVALRDAYVDPSNVGKEFWRIENRLRPIVVTDETMQQVEYNEPTSRTKVADISAGVQKAWGEPIVPLKEVICVDKGGLEEPVKESPQPTTEPSPADVDMGNGEDLSKGLELPTAQGEPVSEFEAAKQGAQATQEVTGDVSNAAQGNIQAASGPSGDIEMGGVNEGQAPASADQLGEDWVVVNKDEKTSRDGSPKGDQAESIEQPSAPKDASMKEPEGTTPRNNTGLEAPEVLETSNFEDAASFSHIDSAGEALAAYEENSGLDLEGLDNSAFGDAFHASEGGHQHHDTEDIS</sequence>
<evidence type="ECO:0000256" key="1">
    <source>
        <dbReference type="SAM" id="MobiDB-lite"/>
    </source>
</evidence>
<evidence type="ECO:0000313" key="4">
    <source>
        <dbReference type="EMBL" id="KMM65399.1"/>
    </source>
</evidence>
<evidence type="ECO:0008006" key="6">
    <source>
        <dbReference type="Google" id="ProtNLM"/>
    </source>
</evidence>
<feature type="compositionally biased region" description="Basic and acidic residues" evidence="1">
    <location>
        <begin position="689"/>
        <end position="701"/>
    </location>
</feature>
<reference evidence="5" key="3">
    <citation type="journal article" date="2010" name="Genome Res.">
        <title>Population genomic sequencing of Coccidioides fungi reveals recent hybridization and transposon control.</title>
        <authorList>
            <person name="Neafsey D.E."/>
            <person name="Barker B.M."/>
            <person name="Sharpton T.J."/>
            <person name="Stajich J.E."/>
            <person name="Park D.J."/>
            <person name="Whiston E."/>
            <person name="Hung C.-Y."/>
            <person name="McMahan C."/>
            <person name="White J."/>
            <person name="Sykes S."/>
            <person name="Heiman D."/>
            <person name="Young S."/>
            <person name="Zeng Q."/>
            <person name="Abouelleil A."/>
            <person name="Aftuck L."/>
            <person name="Bessette D."/>
            <person name="Brown A."/>
            <person name="FitzGerald M."/>
            <person name="Lui A."/>
            <person name="Macdonald J.P."/>
            <person name="Priest M."/>
            <person name="Orbach M.J."/>
            <person name="Galgiani J.N."/>
            <person name="Kirkland T.N."/>
            <person name="Cole G.T."/>
            <person name="Birren B.W."/>
            <person name="Henn M.R."/>
            <person name="Taylor J.W."/>
            <person name="Rounsley S.D."/>
        </authorList>
    </citation>
    <scope>NUCLEOTIDE SEQUENCE [LARGE SCALE GENOMIC DNA]</scope>
    <source>
        <strain evidence="5">RMSCC 3488</strain>
    </source>
</reference>
<proteinExistence type="predicted"/>
<reference evidence="4 5" key="1">
    <citation type="submission" date="2007-06" db="EMBL/GenBank/DDBJ databases">
        <title>The Genome Sequence of Coccidioides posadasii RMSCC_3488.</title>
        <authorList>
            <consortium name="Coccidioides Genome Resources Consortium"/>
            <consortium name="The Broad Institute Genome Sequencing Platform"/>
            <person name="Henn M.R."/>
            <person name="Sykes S."/>
            <person name="Young S."/>
            <person name="Jaffe D."/>
            <person name="Berlin A."/>
            <person name="Alvarez P."/>
            <person name="Butler J."/>
            <person name="Gnerre S."/>
            <person name="Grabherr M."/>
            <person name="Mauceli E."/>
            <person name="Brockman W."/>
            <person name="Kodira C."/>
            <person name="Alvarado L."/>
            <person name="Zeng Q."/>
            <person name="Crawford M."/>
            <person name="Antoine C."/>
            <person name="Devon K."/>
            <person name="Galgiani J."/>
            <person name="Orsborn K."/>
            <person name="Lewis M.L."/>
            <person name="Nusbaum C."/>
            <person name="Galagan J."/>
            <person name="Birren B."/>
        </authorList>
    </citation>
    <scope>NUCLEOTIDE SEQUENCE [LARGE SCALE GENOMIC DNA]</scope>
    <source>
        <strain evidence="4 5">RMSCC 3488</strain>
    </source>
</reference>
<feature type="compositionally biased region" description="Basic and acidic residues" evidence="1">
    <location>
        <begin position="591"/>
        <end position="606"/>
    </location>
</feature>
<feature type="domain" description="SWI/SNF and RSC complexes subunit Ssr4 N-terminal" evidence="2">
    <location>
        <begin position="11"/>
        <end position="225"/>
    </location>
</feature>
<evidence type="ECO:0000313" key="5">
    <source>
        <dbReference type="Proteomes" id="UP000054567"/>
    </source>
</evidence>
<feature type="region of interest" description="Disordered" evidence="1">
    <location>
        <begin position="673"/>
        <end position="701"/>
    </location>
</feature>
<gene>
    <name evidence="4" type="ORF">CPAG_01750</name>
</gene>
<dbReference type="OrthoDB" id="5321006at2759"/>
<dbReference type="Pfam" id="PF08549">
    <property type="entry name" value="SWI-SNF_Ssr4_N"/>
    <property type="match status" value="1"/>
</dbReference>
<feature type="region of interest" description="Disordered" evidence="1">
    <location>
        <begin position="487"/>
        <end position="648"/>
    </location>
</feature>
<feature type="compositionally biased region" description="Polar residues" evidence="1">
    <location>
        <begin position="538"/>
        <end position="560"/>
    </location>
</feature>
<dbReference type="InterPro" id="IPR046464">
    <property type="entry name" value="SWI-SNF_Ssr4_C"/>
</dbReference>
<dbReference type="Pfam" id="PF20497">
    <property type="entry name" value="SWI-SNF_Ssr4_C"/>
    <property type="match status" value="1"/>
</dbReference>
<dbReference type="Proteomes" id="UP000054567">
    <property type="component" value="Unassembled WGS sequence"/>
</dbReference>
<dbReference type="VEuPathDB" id="FungiDB:CPAG_01750"/>
<name>A0A0J6F8V3_COCPO</name>
<evidence type="ECO:0000259" key="2">
    <source>
        <dbReference type="Pfam" id="PF08549"/>
    </source>
</evidence>
<dbReference type="GO" id="GO:0006338">
    <property type="term" value="P:chromatin remodeling"/>
    <property type="evidence" value="ECO:0007669"/>
    <property type="project" value="InterPro"/>
</dbReference>
<dbReference type="AlphaFoldDB" id="A0A0J6F8V3"/>
<organism evidence="4 5">
    <name type="scientific">Coccidioides posadasii RMSCC 3488</name>
    <dbReference type="NCBI Taxonomy" id="454284"/>
    <lineage>
        <taxon>Eukaryota</taxon>
        <taxon>Fungi</taxon>
        <taxon>Dikarya</taxon>
        <taxon>Ascomycota</taxon>
        <taxon>Pezizomycotina</taxon>
        <taxon>Eurotiomycetes</taxon>
        <taxon>Eurotiomycetidae</taxon>
        <taxon>Onygenales</taxon>
        <taxon>Onygenaceae</taxon>
        <taxon>Coccidioides</taxon>
    </lineage>
</organism>
<reference evidence="5" key="2">
    <citation type="journal article" date="2009" name="Genome Res.">
        <title>Comparative genomic analyses of the human fungal pathogens Coccidioides and their relatives.</title>
        <authorList>
            <person name="Sharpton T.J."/>
            <person name="Stajich J.E."/>
            <person name="Rounsley S.D."/>
            <person name="Gardner M.J."/>
            <person name="Wortman J.R."/>
            <person name="Jordar V.S."/>
            <person name="Maiti R."/>
            <person name="Kodira C.D."/>
            <person name="Neafsey D.E."/>
            <person name="Zeng Q."/>
            <person name="Hung C.-Y."/>
            <person name="McMahan C."/>
            <person name="Muszewska A."/>
            <person name="Grynberg M."/>
            <person name="Mandel M.A."/>
            <person name="Kellner E.M."/>
            <person name="Barker B.M."/>
            <person name="Galgiani J.N."/>
            <person name="Orbach M.J."/>
            <person name="Kirkland T.N."/>
            <person name="Cole G.T."/>
            <person name="Henn M.R."/>
            <person name="Birren B.W."/>
            <person name="Taylor J.W."/>
        </authorList>
    </citation>
    <scope>NUCLEOTIDE SEQUENCE [LARGE SCALE GENOMIC DNA]</scope>
    <source>
        <strain evidence="5">RMSCC 3488</strain>
    </source>
</reference>
<feature type="domain" description="SWI/SNF and RSC complexes subunit Ssr4 C-terminal" evidence="3">
    <location>
        <begin position="279"/>
        <end position="692"/>
    </location>
</feature>
<accession>A0A0J6F8V3</accession>
<protein>
    <recommendedName>
        <fullName evidence="6">DUF1750-domain-containing protein</fullName>
    </recommendedName>
</protein>
<evidence type="ECO:0000259" key="3">
    <source>
        <dbReference type="Pfam" id="PF20497"/>
    </source>
</evidence>